<keyword evidence="1" id="KW-1133">Transmembrane helix</keyword>
<gene>
    <name evidence="3" type="ORF">HMPREF9444_01208</name>
</gene>
<reference evidence="3 4" key="1">
    <citation type="submission" date="2011-01" db="EMBL/GenBank/DDBJ databases">
        <authorList>
            <person name="Weinstock G."/>
            <person name="Sodergren E."/>
            <person name="Clifton S."/>
            <person name="Fulton L."/>
            <person name="Fulton B."/>
            <person name="Courtney L."/>
            <person name="Fronick C."/>
            <person name="Harrison M."/>
            <person name="Strong C."/>
            <person name="Farmer C."/>
            <person name="Delahaunty K."/>
            <person name="Markovic C."/>
            <person name="Hall O."/>
            <person name="Minx P."/>
            <person name="Tomlinson C."/>
            <person name="Mitreva M."/>
            <person name="Hou S."/>
            <person name="Chen J."/>
            <person name="Wollam A."/>
            <person name="Pepin K.H."/>
            <person name="Johnson M."/>
            <person name="Bhonagiri V."/>
            <person name="Zhang X."/>
            <person name="Suruliraj S."/>
            <person name="Warren W."/>
            <person name="Chinwalla A."/>
            <person name="Mardis E.R."/>
            <person name="Wilson R.K."/>
        </authorList>
    </citation>
    <scope>NUCLEOTIDE SEQUENCE [LARGE SCALE GENOMIC DNA]</scope>
    <source>
        <strain evidence="4">DSM 22608 / JCM 16073 / KCTC 15190 / YIT 12066</strain>
    </source>
</reference>
<proteinExistence type="predicted"/>
<keyword evidence="4" id="KW-1185">Reference proteome</keyword>
<evidence type="ECO:0000313" key="3">
    <source>
        <dbReference type="EMBL" id="EFY06955.1"/>
    </source>
</evidence>
<dbReference type="AlphaFoldDB" id="E8LKG8"/>
<dbReference type="STRING" id="762983.HMPREF9444_01208"/>
<comment type="caution">
    <text evidence="3">The sequence shown here is derived from an EMBL/GenBank/DDBJ whole genome shotgun (WGS) entry which is preliminary data.</text>
</comment>
<keyword evidence="2" id="KW-0732">Signal</keyword>
<dbReference type="InterPro" id="IPR007039">
    <property type="entry name" value="TrbC/VirB2"/>
</dbReference>
<dbReference type="RefSeq" id="WP_009143406.1">
    <property type="nucleotide sequence ID" value="NZ_GL830997.1"/>
</dbReference>
<dbReference type="HOGENOM" id="CLU_143299_0_0_6"/>
<accession>E8LKG8</accession>
<name>E8LKG8_SUCHY</name>
<dbReference type="Proteomes" id="UP000018458">
    <property type="component" value="Unassembled WGS sequence"/>
</dbReference>
<keyword evidence="1" id="KW-0812">Transmembrane</keyword>
<dbReference type="Pfam" id="PF04956">
    <property type="entry name" value="TrbC"/>
    <property type="match status" value="1"/>
</dbReference>
<evidence type="ECO:0000313" key="4">
    <source>
        <dbReference type="Proteomes" id="UP000018458"/>
    </source>
</evidence>
<dbReference type="eggNOG" id="COG3838">
    <property type="taxonomic scope" value="Bacteria"/>
</dbReference>
<keyword evidence="1" id="KW-0472">Membrane</keyword>
<feature type="chain" id="PRO_5003227279" evidence="2">
    <location>
        <begin position="22"/>
        <end position="132"/>
    </location>
</feature>
<feature type="transmembrane region" description="Helical" evidence="1">
    <location>
        <begin position="45"/>
        <end position="64"/>
    </location>
</feature>
<dbReference type="OrthoDB" id="8708725at2"/>
<dbReference type="EMBL" id="AEVO01000061">
    <property type="protein sequence ID" value="EFY06955.1"/>
    <property type="molecule type" value="Genomic_DNA"/>
</dbReference>
<evidence type="ECO:0000256" key="1">
    <source>
        <dbReference type="SAM" id="Phobius"/>
    </source>
</evidence>
<sequence length="132" mass="14327">MKKNIIYTILLVALSANAAYASDTQGGSLPYESWLRTLQQSLTGPVAFSISLIGIVSCGATLILAGGEINKFMRSLIYIVLVMTLLVGANSLMTRFFNGAVIAANDNVYKNAHIVNQDISFTKFNDITINYI</sequence>
<feature type="transmembrane region" description="Helical" evidence="1">
    <location>
        <begin position="76"/>
        <end position="97"/>
    </location>
</feature>
<organism evidence="3 4">
    <name type="scientific">Succinatimonas hippei (strain DSM 22608 / JCM 16073 / KCTC 15190 / YIT 12066)</name>
    <dbReference type="NCBI Taxonomy" id="762983"/>
    <lineage>
        <taxon>Bacteria</taxon>
        <taxon>Pseudomonadati</taxon>
        <taxon>Pseudomonadota</taxon>
        <taxon>Gammaproteobacteria</taxon>
        <taxon>Aeromonadales</taxon>
        <taxon>Succinivibrionaceae</taxon>
        <taxon>Succinatimonas</taxon>
    </lineage>
</organism>
<feature type="signal peptide" evidence="2">
    <location>
        <begin position="1"/>
        <end position="21"/>
    </location>
</feature>
<protein>
    <submittedName>
        <fullName evidence="3">Conjugal transfer protein TrbC</fullName>
    </submittedName>
</protein>
<evidence type="ECO:0000256" key="2">
    <source>
        <dbReference type="SAM" id="SignalP"/>
    </source>
</evidence>